<keyword evidence="5 9" id="KW-0129">CBS domain</keyword>
<accession>A0ABM7QMM2</accession>
<feature type="domain" description="CBS" evidence="10">
    <location>
        <begin position="74"/>
        <end position="135"/>
    </location>
</feature>
<dbReference type="Gene3D" id="3.30.465.10">
    <property type="match status" value="1"/>
</dbReference>
<evidence type="ECO:0000256" key="1">
    <source>
        <dbReference type="ARBA" id="ARBA00006337"/>
    </source>
</evidence>
<keyword evidence="4" id="KW-0460">Magnesium</keyword>
<feature type="domain" description="CBS" evidence="10">
    <location>
        <begin position="140"/>
        <end position="197"/>
    </location>
</feature>
<evidence type="ECO:0000256" key="9">
    <source>
        <dbReference type="PROSITE-ProRule" id="PRU00703"/>
    </source>
</evidence>
<comment type="similarity">
    <text evidence="1">Belongs to the UPF0053 family.</text>
</comment>
<keyword evidence="3" id="KW-0677">Repeat</keyword>
<evidence type="ECO:0000256" key="6">
    <source>
        <dbReference type="ARBA" id="ARBA00023285"/>
    </source>
</evidence>
<dbReference type="SMART" id="SM01091">
    <property type="entry name" value="CorC_HlyC"/>
    <property type="match status" value="1"/>
</dbReference>
<evidence type="ECO:0000256" key="4">
    <source>
        <dbReference type="ARBA" id="ARBA00022842"/>
    </source>
</evidence>
<dbReference type="SUPFAM" id="SSF56176">
    <property type="entry name" value="FAD-binding/transporter-associated domain-like"/>
    <property type="match status" value="1"/>
</dbReference>
<evidence type="ECO:0000256" key="5">
    <source>
        <dbReference type="ARBA" id="ARBA00023122"/>
    </source>
</evidence>
<dbReference type="SMART" id="SM00116">
    <property type="entry name" value="CBS"/>
    <property type="match status" value="2"/>
</dbReference>
<evidence type="ECO:0000259" key="10">
    <source>
        <dbReference type="PROSITE" id="PS51371"/>
    </source>
</evidence>
<organism evidence="11 12">
    <name type="scientific">Allochromatium tepidum</name>
    <dbReference type="NCBI Taxonomy" id="553982"/>
    <lineage>
        <taxon>Bacteria</taxon>
        <taxon>Pseudomonadati</taxon>
        <taxon>Pseudomonadota</taxon>
        <taxon>Gammaproteobacteria</taxon>
        <taxon>Chromatiales</taxon>
        <taxon>Chromatiaceae</taxon>
        <taxon>Allochromatium</taxon>
    </lineage>
</organism>
<dbReference type="Pfam" id="PF03471">
    <property type="entry name" value="CorC_HlyC"/>
    <property type="match status" value="1"/>
</dbReference>
<keyword evidence="12" id="KW-1185">Reference proteome</keyword>
<dbReference type="InterPro" id="IPR044751">
    <property type="entry name" value="Ion_transp-like_CBS"/>
</dbReference>
<evidence type="ECO:0000313" key="11">
    <source>
        <dbReference type="EMBL" id="BCU07215.1"/>
    </source>
</evidence>
<gene>
    <name evidence="11" type="ORF">Atep_18920</name>
</gene>
<keyword evidence="6" id="KW-0170">Cobalt</keyword>
<dbReference type="CDD" id="cd04590">
    <property type="entry name" value="CBS_pair_CorC_HlyC_assoc"/>
    <property type="match status" value="1"/>
</dbReference>
<dbReference type="PANTHER" id="PTHR22777">
    <property type="entry name" value="HEMOLYSIN-RELATED"/>
    <property type="match status" value="1"/>
</dbReference>
<dbReference type="InterPro" id="IPR036318">
    <property type="entry name" value="FAD-bd_PCMH-like_sf"/>
</dbReference>
<reference evidence="11 12" key="1">
    <citation type="submission" date="2021-04" db="EMBL/GenBank/DDBJ databases">
        <title>Complete genome sequencing of Allochromatium tepidum strain NZ.</title>
        <authorList>
            <person name="Tsukatani Y."/>
            <person name="Mori H."/>
        </authorList>
    </citation>
    <scope>NUCLEOTIDE SEQUENCE [LARGE SCALE GENOMIC DNA]</scope>
    <source>
        <strain evidence="11 12">NZ</strain>
    </source>
</reference>
<dbReference type="Proteomes" id="UP000680679">
    <property type="component" value="Chromosome"/>
</dbReference>
<dbReference type="PROSITE" id="PS51371">
    <property type="entry name" value="CBS"/>
    <property type="match status" value="2"/>
</dbReference>
<evidence type="ECO:0000256" key="7">
    <source>
        <dbReference type="ARBA" id="ARBA00037273"/>
    </source>
</evidence>
<sequence>MTRLLMTSDRSSEGSRSRNWLGRLGQLLGGEPQDREQLIELLKDARQRELLDADALSMIEGVLQVSDLRVRDIMVPRAEMVALRRDDPLEKILQIAVKSAHSRFPVTGDDKGEVVGILLAKDLLSFCVETGRRAFNIRDLLRSAVFVPESKRLNVLLKEFRASRNHMAIVVDEYGNASGLVTIEDVLEQIVGEIDDEHDYDEGSGIFRRGENDFSAKARTPIEDFNEYFGSDFSDEEFDTIGGLVVNAFGHLPKRGESVELGRFRFTVMRADSRRVHLLNIESLEPLEESPPDQSGDGAG</sequence>
<evidence type="ECO:0000313" key="12">
    <source>
        <dbReference type="Proteomes" id="UP000680679"/>
    </source>
</evidence>
<dbReference type="Pfam" id="PF21917">
    <property type="entry name" value="NMB0537_N"/>
    <property type="match status" value="1"/>
</dbReference>
<protein>
    <recommendedName>
        <fullName evidence="8">Magnesium and cobalt efflux protein CorC</fullName>
    </recommendedName>
</protein>
<dbReference type="InterPro" id="IPR054115">
    <property type="entry name" value="CorC_N"/>
</dbReference>
<dbReference type="SUPFAM" id="SSF54631">
    <property type="entry name" value="CBS-domain pair"/>
    <property type="match status" value="1"/>
</dbReference>
<proteinExistence type="inferred from homology"/>
<name>A0ABM7QMM2_9GAMM</name>
<dbReference type="InterPro" id="IPR046342">
    <property type="entry name" value="CBS_dom_sf"/>
</dbReference>
<evidence type="ECO:0000256" key="3">
    <source>
        <dbReference type="ARBA" id="ARBA00022737"/>
    </source>
</evidence>
<dbReference type="InterPro" id="IPR016169">
    <property type="entry name" value="FAD-bd_PCMH_sub2"/>
</dbReference>
<keyword evidence="2" id="KW-0813">Transport</keyword>
<evidence type="ECO:0000256" key="2">
    <source>
        <dbReference type="ARBA" id="ARBA00022448"/>
    </source>
</evidence>
<dbReference type="PANTHER" id="PTHR22777:SF27">
    <property type="entry name" value="MAGNESIUM AND COBALT EFFLUX PROTEIN CORC"/>
    <property type="match status" value="1"/>
</dbReference>
<dbReference type="Gene3D" id="3.10.580.10">
    <property type="entry name" value="CBS-domain"/>
    <property type="match status" value="1"/>
</dbReference>
<dbReference type="InterPro" id="IPR005170">
    <property type="entry name" value="Transptr-assoc_dom"/>
</dbReference>
<dbReference type="InterPro" id="IPR000644">
    <property type="entry name" value="CBS_dom"/>
</dbReference>
<evidence type="ECO:0000256" key="8">
    <source>
        <dbReference type="ARBA" id="ARBA00040729"/>
    </source>
</evidence>
<dbReference type="EMBL" id="AP024563">
    <property type="protein sequence ID" value="BCU07215.1"/>
    <property type="molecule type" value="Genomic_DNA"/>
</dbReference>
<dbReference type="Pfam" id="PF00571">
    <property type="entry name" value="CBS"/>
    <property type="match status" value="2"/>
</dbReference>
<comment type="function">
    <text evidence="7">Plays a role in the transport of magnesium and cobalt ions.</text>
</comment>